<reference evidence="1 2" key="1">
    <citation type="submission" date="2022-12" db="EMBL/GenBank/DDBJ databases">
        <title>Chromosome-level genome of Tegillarca granosa.</title>
        <authorList>
            <person name="Kim J."/>
        </authorList>
    </citation>
    <scope>NUCLEOTIDE SEQUENCE [LARGE SCALE GENOMIC DNA]</scope>
    <source>
        <strain evidence="1">Teg-2019</strain>
        <tissue evidence="1">Adductor muscle</tissue>
    </source>
</reference>
<dbReference type="InterPro" id="IPR032675">
    <property type="entry name" value="LRR_dom_sf"/>
</dbReference>
<comment type="caution">
    <text evidence="1">The sequence shown here is derived from an EMBL/GenBank/DDBJ whole genome shotgun (WGS) entry which is preliminary data.</text>
</comment>
<dbReference type="SMART" id="SM00367">
    <property type="entry name" value="LRR_CC"/>
    <property type="match status" value="3"/>
</dbReference>
<organism evidence="1 2">
    <name type="scientific">Tegillarca granosa</name>
    <name type="common">Malaysian cockle</name>
    <name type="synonym">Anadara granosa</name>
    <dbReference type="NCBI Taxonomy" id="220873"/>
    <lineage>
        <taxon>Eukaryota</taxon>
        <taxon>Metazoa</taxon>
        <taxon>Spiralia</taxon>
        <taxon>Lophotrochozoa</taxon>
        <taxon>Mollusca</taxon>
        <taxon>Bivalvia</taxon>
        <taxon>Autobranchia</taxon>
        <taxon>Pteriomorphia</taxon>
        <taxon>Arcoida</taxon>
        <taxon>Arcoidea</taxon>
        <taxon>Arcidae</taxon>
        <taxon>Tegillarca</taxon>
    </lineage>
</organism>
<proteinExistence type="predicted"/>
<dbReference type="Gene3D" id="3.80.10.10">
    <property type="entry name" value="Ribonuclease Inhibitor"/>
    <property type="match status" value="1"/>
</dbReference>
<sequence length="168" mass="19513">MKDLSLKDKLSTKETEDISCHGDDISANGYFDLLPYEVNIHTLDNLHSRCKYLQRLNLSWCDGTSSVLQNQNFRRADLRSRTGFLVNLVENCPKLKKIFLTANRSICDEDLLAVAQYCKDLEQIDILGTRQVSKESVYKVLKNCTKLIFFDLSFCEKIDFETYFLNNY</sequence>
<accession>A0ABQ9F8R2</accession>
<protein>
    <submittedName>
        <fullName evidence="1">Uncharacterized protein</fullName>
    </submittedName>
</protein>
<dbReference type="InterPro" id="IPR006553">
    <property type="entry name" value="Leu-rich_rpt_Cys-con_subtyp"/>
</dbReference>
<gene>
    <name evidence="1" type="ORF">KUTeg_008304</name>
</gene>
<dbReference type="EMBL" id="JARBDR010000342">
    <property type="protein sequence ID" value="KAJ8313743.1"/>
    <property type="molecule type" value="Genomic_DNA"/>
</dbReference>
<dbReference type="SUPFAM" id="SSF52047">
    <property type="entry name" value="RNI-like"/>
    <property type="match status" value="1"/>
</dbReference>
<dbReference type="Proteomes" id="UP001217089">
    <property type="component" value="Unassembled WGS sequence"/>
</dbReference>
<evidence type="ECO:0000313" key="1">
    <source>
        <dbReference type="EMBL" id="KAJ8313743.1"/>
    </source>
</evidence>
<evidence type="ECO:0000313" key="2">
    <source>
        <dbReference type="Proteomes" id="UP001217089"/>
    </source>
</evidence>
<dbReference type="PANTHER" id="PTHR13382">
    <property type="entry name" value="MITOCHONDRIAL ATP SYNTHASE COUPLING FACTOR B"/>
    <property type="match status" value="1"/>
</dbReference>
<keyword evidence="2" id="KW-1185">Reference proteome</keyword>
<dbReference type="InterPro" id="IPR050648">
    <property type="entry name" value="F-box_LRR-repeat"/>
</dbReference>
<name>A0ABQ9F8R2_TEGGR</name>